<evidence type="ECO:0000256" key="2">
    <source>
        <dbReference type="ARBA" id="ARBA00022448"/>
    </source>
</evidence>
<dbReference type="InterPro" id="IPR011701">
    <property type="entry name" value="MFS"/>
</dbReference>
<dbReference type="Gene3D" id="1.20.1250.20">
    <property type="entry name" value="MFS general substrate transporter like domains"/>
    <property type="match status" value="1"/>
</dbReference>
<dbReference type="Pfam" id="PF07690">
    <property type="entry name" value="MFS_1"/>
    <property type="match status" value="1"/>
</dbReference>
<dbReference type="EMBL" id="BMPT01000006">
    <property type="protein sequence ID" value="GGM22857.1"/>
    <property type="molecule type" value="Genomic_DNA"/>
</dbReference>
<feature type="transmembrane region" description="Helical" evidence="8">
    <location>
        <begin position="94"/>
        <end position="112"/>
    </location>
</feature>
<keyword evidence="11" id="KW-1185">Reference proteome</keyword>
<feature type="transmembrane region" description="Helical" evidence="8">
    <location>
        <begin position="59"/>
        <end position="82"/>
    </location>
</feature>
<evidence type="ECO:0000256" key="8">
    <source>
        <dbReference type="SAM" id="Phobius"/>
    </source>
</evidence>
<evidence type="ECO:0000256" key="1">
    <source>
        <dbReference type="ARBA" id="ARBA00004651"/>
    </source>
</evidence>
<feature type="transmembrane region" description="Helical" evidence="8">
    <location>
        <begin position="291"/>
        <end position="311"/>
    </location>
</feature>
<dbReference type="Proteomes" id="UP000655589">
    <property type="component" value="Unassembled WGS sequence"/>
</dbReference>
<evidence type="ECO:0000313" key="11">
    <source>
        <dbReference type="Proteomes" id="UP000655589"/>
    </source>
</evidence>
<feature type="region of interest" description="Disordered" evidence="7">
    <location>
        <begin position="1"/>
        <end position="21"/>
    </location>
</feature>
<feature type="transmembrane region" description="Helical" evidence="8">
    <location>
        <begin position="387"/>
        <end position="404"/>
    </location>
</feature>
<dbReference type="PROSITE" id="PS50850">
    <property type="entry name" value="MFS"/>
    <property type="match status" value="1"/>
</dbReference>
<evidence type="ECO:0000259" key="9">
    <source>
        <dbReference type="PROSITE" id="PS50850"/>
    </source>
</evidence>
<feature type="transmembrane region" description="Helical" evidence="8">
    <location>
        <begin position="359"/>
        <end position="381"/>
    </location>
</feature>
<proteinExistence type="predicted"/>
<evidence type="ECO:0000313" key="10">
    <source>
        <dbReference type="EMBL" id="GGM22857.1"/>
    </source>
</evidence>
<feature type="transmembrane region" description="Helical" evidence="8">
    <location>
        <begin position="182"/>
        <end position="201"/>
    </location>
</feature>
<comment type="caution">
    <text evidence="10">The sequence shown here is derived from an EMBL/GenBank/DDBJ whole genome shotgun (WGS) entry which is preliminary data.</text>
</comment>
<protein>
    <submittedName>
        <fullName evidence="10">MFS transporter</fullName>
    </submittedName>
</protein>
<comment type="subcellular location">
    <subcellularLocation>
        <location evidence="1">Cell membrane</location>
        <topology evidence="1">Multi-pass membrane protein</topology>
    </subcellularLocation>
</comment>
<evidence type="ECO:0000256" key="5">
    <source>
        <dbReference type="ARBA" id="ARBA00022989"/>
    </source>
</evidence>
<keyword evidence="2" id="KW-0813">Transport</keyword>
<dbReference type="GO" id="GO:0005886">
    <property type="term" value="C:plasma membrane"/>
    <property type="evidence" value="ECO:0007669"/>
    <property type="project" value="UniProtKB-SubCell"/>
</dbReference>
<dbReference type="PANTHER" id="PTHR23517:SF13">
    <property type="entry name" value="MAJOR FACILITATOR SUPERFAMILY MFS_1"/>
    <property type="match status" value="1"/>
</dbReference>
<evidence type="ECO:0000256" key="3">
    <source>
        <dbReference type="ARBA" id="ARBA00022475"/>
    </source>
</evidence>
<feature type="transmembrane region" description="Helical" evidence="8">
    <location>
        <begin position="317"/>
        <end position="338"/>
    </location>
</feature>
<keyword evidence="5 8" id="KW-1133">Transmembrane helix</keyword>
<dbReference type="InterPro" id="IPR036259">
    <property type="entry name" value="MFS_trans_sf"/>
</dbReference>
<dbReference type="AlphaFoldDB" id="A0A8H9GGJ1"/>
<dbReference type="InterPro" id="IPR020846">
    <property type="entry name" value="MFS_dom"/>
</dbReference>
<dbReference type="InterPro" id="IPR005829">
    <property type="entry name" value="Sugar_transporter_CS"/>
</dbReference>
<reference evidence="10" key="2">
    <citation type="submission" date="2020-09" db="EMBL/GenBank/DDBJ databases">
        <authorList>
            <person name="Sun Q."/>
            <person name="Ohkuma M."/>
        </authorList>
    </citation>
    <scope>NUCLEOTIDE SEQUENCE</scope>
    <source>
        <strain evidence="10">JCM 3051</strain>
    </source>
</reference>
<feature type="transmembrane region" description="Helical" evidence="8">
    <location>
        <begin position="153"/>
        <end position="176"/>
    </location>
</feature>
<dbReference type="PROSITE" id="PS00216">
    <property type="entry name" value="SUGAR_TRANSPORT_1"/>
    <property type="match status" value="1"/>
</dbReference>
<evidence type="ECO:0000256" key="6">
    <source>
        <dbReference type="ARBA" id="ARBA00023136"/>
    </source>
</evidence>
<dbReference type="SUPFAM" id="SSF103473">
    <property type="entry name" value="MFS general substrate transporter"/>
    <property type="match status" value="1"/>
</dbReference>
<dbReference type="GO" id="GO:0022857">
    <property type="term" value="F:transmembrane transporter activity"/>
    <property type="evidence" value="ECO:0007669"/>
    <property type="project" value="InterPro"/>
</dbReference>
<keyword evidence="3" id="KW-1003">Cell membrane</keyword>
<feature type="transmembrane region" description="Helical" evidence="8">
    <location>
        <begin position="261"/>
        <end position="284"/>
    </location>
</feature>
<keyword evidence="4 8" id="KW-0812">Transmembrane</keyword>
<dbReference type="PANTHER" id="PTHR23517">
    <property type="entry name" value="RESISTANCE PROTEIN MDTM, PUTATIVE-RELATED-RELATED"/>
    <property type="match status" value="1"/>
</dbReference>
<sequence>MSVEASKTAGGPPRTRDRKPPTVRTRRVFYALATVFVLFLAASSAPSPLYAIYQQHWHFSAWVLTVVFALYVVGLLAALLVVGGLSDHVGRRPVLAAAVGLEVLALVTFLAAEDVGVLALARVLQGIATGAATTTLSAALVDLEPARGRAGMFTAVAPLAGLAAGAVGSGLLVELAPAPTRLVYAVLLVGMLASAVVVAGMRETSGRRPGALGSLRPRVGLPAHLRPDILPVVPVMVSGWALAGMYLSLGPSVAADLLGLRSALLGGLVVGLLVGPGAMAVFLLRGRAATALLVPGALLLGGGTLTSLVGIRADAAWAAALGTILAGAGLGTSVLAAMGTVARVARPHERGEVFATANVISYLGNSVPAVLGGIAVTVLGLRTATEIYAVTIAVIALLALLLHVRRLRTERTTATPAPAGDQRPREIR</sequence>
<organism evidence="10 11">
    <name type="scientific">Promicromonospora citrea</name>
    <dbReference type="NCBI Taxonomy" id="43677"/>
    <lineage>
        <taxon>Bacteria</taxon>
        <taxon>Bacillati</taxon>
        <taxon>Actinomycetota</taxon>
        <taxon>Actinomycetes</taxon>
        <taxon>Micrococcales</taxon>
        <taxon>Promicromonosporaceae</taxon>
        <taxon>Promicromonospora</taxon>
    </lineage>
</organism>
<dbReference type="InterPro" id="IPR050171">
    <property type="entry name" value="MFS_Transporters"/>
</dbReference>
<name>A0A8H9GGJ1_9MICO</name>
<reference evidence="10" key="1">
    <citation type="journal article" date="2014" name="Int. J. Syst. Evol. Microbiol.">
        <title>Complete genome sequence of Corynebacterium casei LMG S-19264T (=DSM 44701T), isolated from a smear-ripened cheese.</title>
        <authorList>
            <consortium name="US DOE Joint Genome Institute (JGI-PGF)"/>
            <person name="Walter F."/>
            <person name="Albersmeier A."/>
            <person name="Kalinowski J."/>
            <person name="Ruckert C."/>
        </authorList>
    </citation>
    <scope>NUCLEOTIDE SEQUENCE</scope>
    <source>
        <strain evidence="10">JCM 3051</strain>
    </source>
</reference>
<evidence type="ECO:0000256" key="4">
    <source>
        <dbReference type="ARBA" id="ARBA00022692"/>
    </source>
</evidence>
<feature type="domain" description="Major facilitator superfamily (MFS) profile" evidence="9">
    <location>
        <begin position="27"/>
        <end position="408"/>
    </location>
</feature>
<keyword evidence="6 8" id="KW-0472">Membrane</keyword>
<feature type="transmembrane region" description="Helical" evidence="8">
    <location>
        <begin position="118"/>
        <end position="141"/>
    </location>
</feature>
<gene>
    <name evidence="10" type="ORF">GCM10010102_18240</name>
</gene>
<feature type="transmembrane region" description="Helical" evidence="8">
    <location>
        <begin position="28"/>
        <end position="53"/>
    </location>
</feature>
<feature type="transmembrane region" description="Helical" evidence="8">
    <location>
        <begin position="229"/>
        <end position="249"/>
    </location>
</feature>
<evidence type="ECO:0000256" key="7">
    <source>
        <dbReference type="SAM" id="MobiDB-lite"/>
    </source>
</evidence>
<accession>A0A8H9GGJ1</accession>